<dbReference type="PANTHER" id="PTHR43679:SF2">
    <property type="entry name" value="OCTANOYL-[GCVH]:PROTEIN N-OCTANOYLTRANSFERASE"/>
    <property type="match status" value="1"/>
</dbReference>
<gene>
    <name evidence="2" type="ORF">IV02_12690</name>
</gene>
<evidence type="ECO:0000313" key="3">
    <source>
        <dbReference type="Proteomes" id="UP000028643"/>
    </source>
</evidence>
<reference evidence="2 3" key="1">
    <citation type="submission" date="2014-07" db="EMBL/GenBank/DDBJ databases">
        <title>Draft Genome Sequences of Environmental Pseudomonas syringae strains.</title>
        <authorList>
            <person name="Baltrus D.A."/>
            <person name="Berge O."/>
            <person name="Morris C."/>
        </authorList>
    </citation>
    <scope>NUCLEOTIDE SEQUENCE [LARGE SCALE GENOMIC DNA]</scope>
    <source>
        <strain evidence="2 3">CEB003</strain>
    </source>
</reference>
<evidence type="ECO:0000313" key="2">
    <source>
        <dbReference type="EMBL" id="KFE51437.1"/>
    </source>
</evidence>
<accession>A0A085V7M4</accession>
<dbReference type="SUPFAM" id="SSF55681">
    <property type="entry name" value="Class II aaRS and biotin synthetases"/>
    <property type="match status" value="1"/>
</dbReference>
<sequence>MSDLVIDICVEAGLQAEQDLLAKVCAGDADYGLLLWRPLDRALVMPRRMSRLPGFTEASETLADSGWPILLRESGGEPVPQSSATVNIALVYAQPASDLDRDRIEIAYRRLCQPILDVLSDLGGAASLGEVEGAFCDGRFNVNLDGRKMVGTAQRWRQSQGGTRPVVLAHGALLVDNERQEMAAAVNRFNEICELEQRVRADSHIALREAFAVEGVLEKLADVYVAMLAQLGHRAFP</sequence>
<dbReference type="Pfam" id="PF21948">
    <property type="entry name" value="LplA-B_cat"/>
    <property type="match status" value="1"/>
</dbReference>
<dbReference type="GO" id="GO:0016874">
    <property type="term" value="F:ligase activity"/>
    <property type="evidence" value="ECO:0007669"/>
    <property type="project" value="UniProtKB-KW"/>
</dbReference>
<dbReference type="PANTHER" id="PTHR43679">
    <property type="entry name" value="OCTANOYLTRANSFERASE LIPM-RELATED"/>
    <property type="match status" value="1"/>
</dbReference>
<keyword evidence="2" id="KW-0436">Ligase</keyword>
<dbReference type="InterPro" id="IPR004143">
    <property type="entry name" value="BPL_LPL_catalytic"/>
</dbReference>
<dbReference type="Gene3D" id="3.30.930.10">
    <property type="entry name" value="Bira Bifunctional Protein, Domain 2"/>
    <property type="match status" value="1"/>
</dbReference>
<feature type="domain" description="BPL/LPL catalytic" evidence="1">
    <location>
        <begin position="27"/>
        <end position="232"/>
    </location>
</feature>
<name>A0A085V7M4_PSESX</name>
<dbReference type="PROSITE" id="PS51733">
    <property type="entry name" value="BPL_LPL_CATALYTIC"/>
    <property type="match status" value="1"/>
</dbReference>
<proteinExistence type="predicted"/>
<organism evidence="2 3">
    <name type="scientific">Pseudomonas syringae</name>
    <dbReference type="NCBI Taxonomy" id="317"/>
    <lineage>
        <taxon>Bacteria</taxon>
        <taxon>Pseudomonadati</taxon>
        <taxon>Pseudomonadota</taxon>
        <taxon>Gammaproteobacteria</taxon>
        <taxon>Pseudomonadales</taxon>
        <taxon>Pseudomonadaceae</taxon>
        <taxon>Pseudomonas</taxon>
    </lineage>
</organism>
<dbReference type="PATRIC" id="fig|317.174.peg.2607"/>
<dbReference type="RefSeq" id="WP_020292754.1">
    <property type="nucleotide sequence ID" value="NZ_JPQT01000104.1"/>
</dbReference>
<dbReference type="Proteomes" id="UP000028643">
    <property type="component" value="Unassembled WGS sequence"/>
</dbReference>
<protein>
    <submittedName>
        <fullName evidence="2">Lipoate--protein ligase</fullName>
    </submittedName>
</protein>
<dbReference type="InterPro" id="IPR050664">
    <property type="entry name" value="Octanoyltrans_LipM/LipL"/>
</dbReference>
<dbReference type="EMBL" id="JPQT01000104">
    <property type="protein sequence ID" value="KFE51437.1"/>
    <property type="molecule type" value="Genomic_DNA"/>
</dbReference>
<dbReference type="AlphaFoldDB" id="A0A085V7M4"/>
<comment type="caution">
    <text evidence="2">The sequence shown here is derived from an EMBL/GenBank/DDBJ whole genome shotgun (WGS) entry which is preliminary data.</text>
</comment>
<evidence type="ECO:0000259" key="1">
    <source>
        <dbReference type="PROSITE" id="PS51733"/>
    </source>
</evidence>
<dbReference type="InterPro" id="IPR045864">
    <property type="entry name" value="aa-tRNA-synth_II/BPL/LPL"/>
</dbReference>